<evidence type="ECO:0000313" key="1">
    <source>
        <dbReference type="EMBL" id="KAJ8874001.1"/>
    </source>
</evidence>
<gene>
    <name evidence="1" type="ORF">PR048_024841</name>
</gene>
<comment type="caution">
    <text evidence="1">The sequence shown here is derived from an EMBL/GenBank/DDBJ whole genome shotgun (WGS) entry which is preliminary data.</text>
</comment>
<protein>
    <recommendedName>
        <fullName evidence="3">Endonuclease/exonuclease/phosphatase domain-containing protein</fullName>
    </recommendedName>
</protein>
<reference evidence="1 2" key="1">
    <citation type="submission" date="2023-02" db="EMBL/GenBank/DDBJ databases">
        <title>LHISI_Scaffold_Assembly.</title>
        <authorList>
            <person name="Stuart O.P."/>
            <person name="Cleave R."/>
            <person name="Magrath M.J.L."/>
            <person name="Mikheyev A.S."/>
        </authorList>
    </citation>
    <scope>NUCLEOTIDE SEQUENCE [LARGE SCALE GENOMIC DNA]</scope>
    <source>
        <strain evidence="1">Daus_M_001</strain>
        <tissue evidence="1">Leg muscle</tissue>
    </source>
</reference>
<sequence length="247" mass="28147">MNMKIARKSQDSNFKGHVQTVERNLPHVSTGWTPEIVQHIRCCRWNSLGSIMDCNIIRCGQLNMQRSVTVTAELNRIVVEQKLDMVLFQEAYVTFDEVMGLNGNVYTKRVWLRLTYDGEVDPAVARLRHLEVDAAAVDAGVALLYVVYAELCGLLVRHEVGAVRENSLVRPALRLRELPLSRVHAAKHDKHTPLLRNEHIVTNSEGRLSEYSQANRFRKVRMQNRRCAASGVSNEQTYGKVQHHLVI</sequence>
<accession>A0ABQ9GPQ1</accession>
<dbReference type="Proteomes" id="UP001159363">
    <property type="component" value="Chromosome 9"/>
</dbReference>
<proteinExistence type="predicted"/>
<dbReference type="EMBL" id="JARBHB010000010">
    <property type="protein sequence ID" value="KAJ8874001.1"/>
    <property type="molecule type" value="Genomic_DNA"/>
</dbReference>
<evidence type="ECO:0000313" key="2">
    <source>
        <dbReference type="Proteomes" id="UP001159363"/>
    </source>
</evidence>
<keyword evidence="2" id="KW-1185">Reference proteome</keyword>
<name>A0ABQ9GPQ1_9NEOP</name>
<organism evidence="1 2">
    <name type="scientific">Dryococelus australis</name>
    <dbReference type="NCBI Taxonomy" id="614101"/>
    <lineage>
        <taxon>Eukaryota</taxon>
        <taxon>Metazoa</taxon>
        <taxon>Ecdysozoa</taxon>
        <taxon>Arthropoda</taxon>
        <taxon>Hexapoda</taxon>
        <taxon>Insecta</taxon>
        <taxon>Pterygota</taxon>
        <taxon>Neoptera</taxon>
        <taxon>Polyneoptera</taxon>
        <taxon>Phasmatodea</taxon>
        <taxon>Verophasmatodea</taxon>
        <taxon>Anareolatae</taxon>
        <taxon>Phasmatidae</taxon>
        <taxon>Eurycanthinae</taxon>
        <taxon>Dryococelus</taxon>
    </lineage>
</organism>
<evidence type="ECO:0008006" key="3">
    <source>
        <dbReference type="Google" id="ProtNLM"/>
    </source>
</evidence>